<evidence type="ECO:0000256" key="1">
    <source>
        <dbReference type="SAM" id="Phobius"/>
    </source>
</evidence>
<reference evidence="2 3" key="1">
    <citation type="submission" date="2018-09" db="EMBL/GenBank/DDBJ databases">
        <title>Genomic investigation of the strawberry pathogen Phytophthora fragariae indicates pathogenicity is determined by transcriptional variation in three key races.</title>
        <authorList>
            <person name="Adams T.M."/>
            <person name="Armitage A.D."/>
            <person name="Sobczyk M.K."/>
            <person name="Bates H.J."/>
            <person name="Dunwell J.M."/>
            <person name="Nellist C.F."/>
            <person name="Harrison R.J."/>
        </authorList>
    </citation>
    <scope>NUCLEOTIDE SEQUENCE [LARGE SCALE GENOMIC DNA]</scope>
    <source>
        <strain evidence="2 3">NOV-77</strain>
    </source>
</reference>
<keyword evidence="1" id="KW-0472">Membrane</keyword>
<evidence type="ECO:0000313" key="2">
    <source>
        <dbReference type="EMBL" id="KAE9353920.1"/>
    </source>
</evidence>
<evidence type="ECO:0000313" key="3">
    <source>
        <dbReference type="Proteomes" id="UP000486351"/>
    </source>
</evidence>
<feature type="transmembrane region" description="Helical" evidence="1">
    <location>
        <begin position="92"/>
        <end position="117"/>
    </location>
</feature>
<feature type="transmembrane region" description="Helical" evidence="1">
    <location>
        <begin position="223"/>
        <end position="242"/>
    </location>
</feature>
<sequence>MATSCAPTACLARTAAAVRLSDESSDVLVALLVVRRCGRRPHSPSLASAGWSSDTIAVKCRMAAAIADISGVIVAGVSIVRSPIGGLSLVSAFPVGSTILIVVRFCSLSRLCCGFLFAPFTIRGGCPRLESRRRHQVAAIAAASMVAALSLVLPIVVSTTCVICCPLSIVGASVVGCPLSIVVERRAFCMLALTPGFGPFIVFGRFVFHRWMLRLFRDPPRLARFALVSVAVIALLVCRVVTCDRVRRGLILCMTTM</sequence>
<organism evidence="2 3">
    <name type="scientific">Phytophthora fragariae</name>
    <dbReference type="NCBI Taxonomy" id="53985"/>
    <lineage>
        <taxon>Eukaryota</taxon>
        <taxon>Sar</taxon>
        <taxon>Stramenopiles</taxon>
        <taxon>Oomycota</taxon>
        <taxon>Peronosporomycetes</taxon>
        <taxon>Peronosporales</taxon>
        <taxon>Peronosporaceae</taxon>
        <taxon>Phytophthora</taxon>
    </lineage>
</organism>
<keyword evidence="1" id="KW-1133">Transmembrane helix</keyword>
<feature type="transmembrane region" description="Helical" evidence="1">
    <location>
        <begin position="62"/>
        <end position="80"/>
    </location>
</feature>
<dbReference type="Proteomes" id="UP000486351">
    <property type="component" value="Unassembled WGS sequence"/>
</dbReference>
<feature type="transmembrane region" description="Helical" evidence="1">
    <location>
        <begin position="163"/>
        <end position="183"/>
    </location>
</feature>
<protein>
    <submittedName>
        <fullName evidence="2">Uncharacterized protein</fullName>
    </submittedName>
</protein>
<name>A0A6G0SC06_9STRA</name>
<dbReference type="AlphaFoldDB" id="A0A6G0SC06"/>
<comment type="caution">
    <text evidence="2">The sequence shown here is derived from an EMBL/GenBank/DDBJ whole genome shotgun (WGS) entry which is preliminary data.</text>
</comment>
<proteinExistence type="predicted"/>
<feature type="transmembrane region" description="Helical" evidence="1">
    <location>
        <begin position="137"/>
        <end position="157"/>
    </location>
</feature>
<dbReference type="EMBL" id="QXFY01000167">
    <property type="protein sequence ID" value="KAE9353920.1"/>
    <property type="molecule type" value="Genomic_DNA"/>
</dbReference>
<gene>
    <name evidence="2" type="ORF">PF008_g4771</name>
</gene>
<keyword evidence="1" id="KW-0812">Transmembrane</keyword>
<feature type="transmembrane region" description="Helical" evidence="1">
    <location>
        <begin position="190"/>
        <end position="211"/>
    </location>
</feature>
<accession>A0A6G0SC06</accession>